<dbReference type="PATRIC" id="fig|1653479.3.peg.4643"/>
<feature type="transmembrane region" description="Helical" evidence="1">
    <location>
        <begin position="35"/>
        <end position="54"/>
    </location>
</feature>
<keyword evidence="3" id="KW-1185">Reference proteome</keyword>
<keyword evidence="1" id="KW-0812">Transmembrane</keyword>
<feature type="transmembrane region" description="Helical" evidence="1">
    <location>
        <begin position="161"/>
        <end position="182"/>
    </location>
</feature>
<reference evidence="3" key="2">
    <citation type="submission" date="2016-04" db="EMBL/GenBank/DDBJ databases">
        <title>Complete Genome and Plasmid Sequences for Rhodococcus fascians D188 and Draft Sequences for Rhodococcus spp. Isolates PBTS 1 and PBTS 2.</title>
        <authorList>
            <person name="Stamer R."/>
            <person name="Vereecke D."/>
            <person name="Zhang Y."/>
            <person name="Schilkey F."/>
            <person name="Devitt N."/>
            <person name="Randall J."/>
        </authorList>
    </citation>
    <scope>NUCLEOTIDE SEQUENCE [LARGE SCALE GENOMIC DNA]</scope>
    <source>
        <strain evidence="3">PBTS2</strain>
    </source>
</reference>
<accession>A0A260TMT7</accession>
<dbReference type="AlphaFoldDB" id="A0A143QSY6"/>
<dbReference type="KEGG" id="rhs:A3Q41_04589"/>
<keyword evidence="1" id="KW-0472">Membrane</keyword>
<protein>
    <recommendedName>
        <fullName evidence="4">Giguanylate cyclase</fullName>
    </recommendedName>
</protein>
<evidence type="ECO:0000313" key="3">
    <source>
        <dbReference type="Proteomes" id="UP000076038"/>
    </source>
</evidence>
<reference evidence="2 3" key="1">
    <citation type="journal article" date="2016" name="Genome Announc.">
        <title>Complete Genome and Plasmid Sequences for Rhodococcus fascians D188 and Draft Sequences for Rhodococcus Isolates PBTS 1 and PBTS 2.</title>
        <authorList>
            <person name="Stamler R.A."/>
            <person name="Vereecke D."/>
            <person name="Zhang Y."/>
            <person name="Schilkey F."/>
            <person name="Devitt N."/>
            <person name="Randall J.J."/>
        </authorList>
    </citation>
    <scope>NUCLEOTIDE SEQUENCE [LARGE SCALE GENOMIC DNA]</scope>
    <source>
        <strain evidence="2 3">PBTS2</strain>
    </source>
</reference>
<dbReference type="RefSeq" id="WP_032390917.1">
    <property type="nucleotide sequence ID" value="NZ_CP015220.1"/>
</dbReference>
<dbReference type="Proteomes" id="UP000076038">
    <property type="component" value="Chromosome"/>
</dbReference>
<dbReference type="EMBL" id="CP015220">
    <property type="protein sequence ID" value="AMY25858.1"/>
    <property type="molecule type" value="Genomic_DNA"/>
</dbReference>
<keyword evidence="1" id="KW-1133">Transmembrane helix</keyword>
<name>A0A143QSY6_RHOFA</name>
<organism evidence="2 3">
    <name type="scientific">Rhodococcoides fascians</name>
    <name type="common">Rhodococcus fascians</name>
    <dbReference type="NCBI Taxonomy" id="1828"/>
    <lineage>
        <taxon>Bacteria</taxon>
        <taxon>Bacillati</taxon>
        <taxon>Actinomycetota</taxon>
        <taxon>Actinomycetes</taxon>
        <taxon>Mycobacteriales</taxon>
        <taxon>Nocardiaceae</taxon>
        <taxon>Rhodococcoides</taxon>
    </lineage>
</organism>
<feature type="transmembrane region" description="Helical" evidence="1">
    <location>
        <begin position="135"/>
        <end position="155"/>
    </location>
</feature>
<sequence>MTRALTRSNEHYQWGMGVMTSLAVTTLVKRIVSAAALAMAVVVTLELAFGYGATTPIPSIVQWTCMIAAYIMGAFWWFGPWPTLGQAFAFVVIADLSIFGATITANFAPEVTLGKCTFLIPMGMLAGFFFDKWRLAAHIALCLLGTSIVAVYIVLERDVDTFVAVVLWAPIVVTLTGFVLMLQLTTQSIRTEFE</sequence>
<evidence type="ECO:0000256" key="1">
    <source>
        <dbReference type="SAM" id="Phobius"/>
    </source>
</evidence>
<gene>
    <name evidence="2" type="ORF">A3Q41_04589</name>
</gene>
<feature type="transmembrane region" description="Helical" evidence="1">
    <location>
        <begin position="87"/>
        <end position="105"/>
    </location>
</feature>
<feature type="transmembrane region" description="Helical" evidence="1">
    <location>
        <begin position="60"/>
        <end position="78"/>
    </location>
</feature>
<dbReference type="OrthoDB" id="4480449at2"/>
<evidence type="ECO:0008006" key="4">
    <source>
        <dbReference type="Google" id="ProtNLM"/>
    </source>
</evidence>
<proteinExistence type="predicted"/>
<accession>A0A143QSY6</accession>
<evidence type="ECO:0000313" key="2">
    <source>
        <dbReference type="EMBL" id="AMY25858.1"/>
    </source>
</evidence>